<dbReference type="Proteomes" id="UP000281343">
    <property type="component" value="Unassembled WGS sequence"/>
</dbReference>
<reference evidence="1 2" key="1">
    <citation type="submission" date="2018-10" db="EMBL/GenBank/DDBJ databases">
        <authorList>
            <person name="Jung H.S."/>
            <person name="Jeon C.O."/>
        </authorList>
    </citation>
    <scope>NUCLEOTIDE SEQUENCE [LARGE SCALE GENOMIC DNA]</scope>
    <source>
        <strain evidence="1 2">MA-7-27</strain>
    </source>
</reference>
<dbReference type="RefSeq" id="WP_121897237.1">
    <property type="nucleotide sequence ID" value="NZ_RCNT01000002.1"/>
</dbReference>
<protein>
    <submittedName>
        <fullName evidence="1">Uncharacterized protein</fullName>
    </submittedName>
</protein>
<sequence length="204" mass="22822">MFSIVSIGLLYFLLHTSPSIDLFTFERMLVTEVVQAEDKIQSKELRAFAQQAGPARSDELTDELAERYGTPEDCAGFTPGQPPDVSASFDWGDLNSEGEVEACLFHVFSGLNTLSEIEAWLAQEGFGDVFQRDASSVAHIHGVTGDLTQFSMRWDTRENGARYGGWWTRQRLARLSRSTTVTVWHSPENGVTRVIVNNNSIWSK</sequence>
<proteinExistence type="predicted"/>
<organism evidence="1 2">
    <name type="scientific">Rhodophyticola porphyridii</name>
    <dbReference type="NCBI Taxonomy" id="1852017"/>
    <lineage>
        <taxon>Bacteria</taxon>
        <taxon>Pseudomonadati</taxon>
        <taxon>Pseudomonadota</taxon>
        <taxon>Alphaproteobacteria</taxon>
        <taxon>Rhodobacterales</taxon>
        <taxon>Roseobacteraceae</taxon>
        <taxon>Rhodophyticola</taxon>
    </lineage>
</organism>
<dbReference type="EMBL" id="RCNT01000002">
    <property type="protein sequence ID" value="RMA43302.1"/>
    <property type="molecule type" value="Genomic_DNA"/>
</dbReference>
<keyword evidence="2" id="KW-1185">Reference proteome</keyword>
<dbReference type="AlphaFoldDB" id="A0A3L9Y4N5"/>
<evidence type="ECO:0000313" key="1">
    <source>
        <dbReference type="EMBL" id="RMA43302.1"/>
    </source>
</evidence>
<comment type="caution">
    <text evidence="1">The sequence shown here is derived from an EMBL/GenBank/DDBJ whole genome shotgun (WGS) entry which is preliminary data.</text>
</comment>
<accession>A0A3L9Y4N5</accession>
<gene>
    <name evidence="1" type="ORF">D9R08_06745</name>
</gene>
<name>A0A3L9Y4N5_9RHOB</name>
<evidence type="ECO:0000313" key="2">
    <source>
        <dbReference type="Proteomes" id="UP000281343"/>
    </source>
</evidence>